<accession>A0A9X6JPH6</accession>
<comment type="caution">
    <text evidence="1">The sequence shown here is derived from an EMBL/GenBank/DDBJ whole genome shotgun (WGS) entry which is preliminary data.</text>
</comment>
<proteinExistence type="predicted"/>
<evidence type="ECO:0000313" key="2">
    <source>
        <dbReference type="Proteomes" id="UP000195087"/>
    </source>
</evidence>
<name>A0A9X6JPH6_BACUK</name>
<dbReference type="AlphaFoldDB" id="A0A9X6JPH6"/>
<dbReference type="Proteomes" id="UP000195087">
    <property type="component" value="Unassembled WGS sequence"/>
</dbReference>
<protein>
    <submittedName>
        <fullName evidence="1">Uncharacterized protein</fullName>
    </submittedName>
</protein>
<reference evidence="1 2" key="1">
    <citation type="submission" date="2016-10" db="EMBL/GenBank/DDBJ databases">
        <title>Comparative genomics of Bacillus thuringiensis reveals a path to pathogens against multiple invertebrate hosts.</title>
        <authorList>
            <person name="Zheng J."/>
            <person name="Gao Q."/>
            <person name="Liu H."/>
            <person name="Peng D."/>
            <person name="Ruan L."/>
            <person name="Sun M."/>
        </authorList>
    </citation>
    <scope>NUCLEOTIDE SEQUENCE [LARGE SCALE GENOMIC DNA]</scope>
    <source>
        <strain evidence="1">BGSC 4W1</strain>
    </source>
</reference>
<evidence type="ECO:0000313" key="1">
    <source>
        <dbReference type="EMBL" id="OTZ72934.1"/>
    </source>
</evidence>
<gene>
    <name evidence="1" type="ORF">BK769_15115</name>
</gene>
<sequence>MSKKESTYLKCFPLLLIITMKEHKKQKSYYIREYTLRDKSTKSIRVEPWRSFKEEMKVLGITDNDIFQIQLIKRV</sequence>
<dbReference type="EMBL" id="NFEH01000084">
    <property type="protein sequence ID" value="OTZ72934.1"/>
    <property type="molecule type" value="Genomic_DNA"/>
</dbReference>
<organism evidence="1 2">
    <name type="scientific">Bacillus thuringiensis serovar kumamotoensis</name>
    <dbReference type="NCBI Taxonomy" id="132267"/>
    <lineage>
        <taxon>Bacteria</taxon>
        <taxon>Bacillati</taxon>
        <taxon>Bacillota</taxon>
        <taxon>Bacilli</taxon>
        <taxon>Bacillales</taxon>
        <taxon>Bacillaceae</taxon>
        <taxon>Bacillus</taxon>
        <taxon>Bacillus cereus group</taxon>
    </lineage>
</organism>